<keyword evidence="7 11" id="KW-0418">Kinase</keyword>
<dbReference type="GO" id="GO:0000287">
    <property type="term" value="F:magnesium ion binding"/>
    <property type="evidence" value="ECO:0007669"/>
    <property type="project" value="UniProtKB-UniRule"/>
</dbReference>
<evidence type="ECO:0000256" key="8">
    <source>
        <dbReference type="ARBA" id="ARBA00022840"/>
    </source>
</evidence>
<keyword evidence="11" id="KW-0460">Magnesium</keyword>
<dbReference type="PROSITE" id="PS01128">
    <property type="entry name" value="SHIKIMATE_KINASE"/>
    <property type="match status" value="1"/>
</dbReference>
<dbReference type="EMBL" id="BJUW01000004">
    <property type="protein sequence ID" value="GEK86045.1"/>
    <property type="molecule type" value="Genomic_DNA"/>
</dbReference>
<dbReference type="InterPro" id="IPR031322">
    <property type="entry name" value="Shikimate/glucono_kinase"/>
</dbReference>
<comment type="subcellular location">
    <subcellularLocation>
        <location evidence="11">Cytoplasm</location>
    </subcellularLocation>
</comment>
<protein>
    <recommendedName>
        <fullName evidence="3 11">Shikimate kinase</fullName>
        <shortName evidence="11">SK</shortName>
        <ecNumber evidence="3 11">2.7.1.71</ecNumber>
    </recommendedName>
</protein>
<dbReference type="Proteomes" id="UP000321225">
    <property type="component" value="Unassembled WGS sequence"/>
</dbReference>
<reference evidence="12 13" key="1">
    <citation type="submission" date="2019-07" db="EMBL/GenBank/DDBJ databases">
        <title>Whole genome shotgun sequence of Microbacterium aerolatum NBRC 103071.</title>
        <authorList>
            <person name="Hosoyama A."/>
            <person name="Uohara A."/>
            <person name="Ohji S."/>
            <person name="Ichikawa N."/>
        </authorList>
    </citation>
    <scope>NUCLEOTIDE SEQUENCE [LARGE SCALE GENOMIC DNA]</scope>
    <source>
        <strain evidence="12 13">NBRC 103071</strain>
    </source>
</reference>
<dbReference type="SUPFAM" id="SSF52540">
    <property type="entry name" value="P-loop containing nucleoside triphosphate hydrolases"/>
    <property type="match status" value="1"/>
</dbReference>
<comment type="similarity">
    <text evidence="2 11">Belongs to the shikimate kinase family.</text>
</comment>
<dbReference type="GO" id="GO:0005829">
    <property type="term" value="C:cytosol"/>
    <property type="evidence" value="ECO:0007669"/>
    <property type="project" value="TreeGrafter"/>
</dbReference>
<feature type="binding site" evidence="11">
    <location>
        <position position="20"/>
    </location>
    <ligand>
        <name>Mg(2+)</name>
        <dbReference type="ChEBI" id="CHEBI:18420"/>
    </ligand>
</feature>
<feature type="binding site" evidence="11">
    <location>
        <position position="155"/>
    </location>
    <ligand>
        <name>ATP</name>
        <dbReference type="ChEBI" id="CHEBI:30616"/>
    </ligand>
</feature>
<keyword evidence="5 11" id="KW-0808">Transferase</keyword>
<dbReference type="RefSeq" id="WP_147038676.1">
    <property type="nucleotide sequence ID" value="NZ_BJUW01000004.1"/>
</dbReference>
<dbReference type="HAMAP" id="MF_00109">
    <property type="entry name" value="Shikimate_kinase"/>
    <property type="match status" value="1"/>
</dbReference>
<evidence type="ECO:0000256" key="5">
    <source>
        <dbReference type="ARBA" id="ARBA00022679"/>
    </source>
</evidence>
<comment type="pathway">
    <text evidence="1 11">Metabolic intermediate biosynthesis; chorismate biosynthesis; chorismate from D-erythrose 4-phosphate and phosphoenolpyruvate: step 5/7.</text>
</comment>
<evidence type="ECO:0000256" key="11">
    <source>
        <dbReference type="HAMAP-Rule" id="MF_00109"/>
    </source>
</evidence>
<dbReference type="OrthoDB" id="9800332at2"/>
<evidence type="ECO:0000256" key="7">
    <source>
        <dbReference type="ARBA" id="ARBA00022777"/>
    </source>
</evidence>
<dbReference type="InterPro" id="IPR027417">
    <property type="entry name" value="P-loop_NTPase"/>
</dbReference>
<dbReference type="PANTHER" id="PTHR21087:SF16">
    <property type="entry name" value="SHIKIMATE KINASE 1, CHLOROPLASTIC"/>
    <property type="match status" value="1"/>
</dbReference>
<comment type="cofactor">
    <cofactor evidence="11">
        <name>Mg(2+)</name>
        <dbReference type="ChEBI" id="CHEBI:18420"/>
    </cofactor>
    <text evidence="11">Binds 1 Mg(2+) ion per subunit.</text>
</comment>
<evidence type="ECO:0000256" key="4">
    <source>
        <dbReference type="ARBA" id="ARBA00022605"/>
    </source>
</evidence>
<feature type="binding site" evidence="11">
    <location>
        <position position="138"/>
    </location>
    <ligand>
        <name>substrate</name>
    </ligand>
</feature>
<dbReference type="EC" id="2.7.1.71" evidence="3 11"/>
<dbReference type="PRINTS" id="PR01100">
    <property type="entry name" value="SHIKIMTKNASE"/>
</dbReference>
<keyword evidence="11" id="KW-0479">Metal-binding</keyword>
<dbReference type="GO" id="GO:0009423">
    <property type="term" value="P:chorismate biosynthetic process"/>
    <property type="evidence" value="ECO:0007669"/>
    <property type="project" value="UniProtKB-UniRule"/>
</dbReference>
<dbReference type="UniPathway" id="UPA00053">
    <property type="reaction ID" value="UER00088"/>
</dbReference>
<comment type="subunit">
    <text evidence="11">Monomer.</text>
</comment>
<comment type="caution">
    <text evidence="12">The sequence shown here is derived from an EMBL/GenBank/DDBJ whole genome shotgun (WGS) entry which is preliminary data.</text>
</comment>
<sequence>MSSPEPLTLVLVGPMGSGKTSVGRRVAKMLSVGFVDTDKRIVAAHGPIPEIFTAHGEAYFRALEAAAVADALSEGGVVSVGGGAVASVQTRELLREHPVVLLTVTPESVRRRLSGGGRPLLAGDDDPITRWNEIYEQRRGWYEEVADATFDTSHRPMQHIAEEIAAWRREQA</sequence>
<feature type="binding site" evidence="11">
    <location>
        <position position="118"/>
    </location>
    <ligand>
        <name>ATP</name>
        <dbReference type="ChEBI" id="CHEBI:30616"/>
    </ligand>
</feature>
<feature type="binding site" evidence="11">
    <location>
        <position position="61"/>
    </location>
    <ligand>
        <name>substrate</name>
    </ligand>
</feature>
<dbReference type="Gene3D" id="3.40.50.300">
    <property type="entry name" value="P-loop containing nucleotide triphosphate hydrolases"/>
    <property type="match status" value="1"/>
</dbReference>
<evidence type="ECO:0000313" key="13">
    <source>
        <dbReference type="Proteomes" id="UP000321225"/>
    </source>
</evidence>
<dbReference type="InterPro" id="IPR000623">
    <property type="entry name" value="Shikimate_kinase/TSH1"/>
</dbReference>
<keyword evidence="11" id="KW-0963">Cytoplasm</keyword>
<feature type="binding site" evidence="11">
    <location>
        <position position="82"/>
    </location>
    <ligand>
        <name>substrate</name>
    </ligand>
</feature>
<evidence type="ECO:0000256" key="1">
    <source>
        <dbReference type="ARBA" id="ARBA00004842"/>
    </source>
</evidence>
<evidence type="ECO:0000256" key="3">
    <source>
        <dbReference type="ARBA" id="ARBA00012154"/>
    </source>
</evidence>
<accession>A0A511ACZ9</accession>
<keyword evidence="8 11" id="KW-0067">ATP-binding</keyword>
<keyword evidence="13" id="KW-1185">Reference proteome</keyword>
<dbReference type="CDD" id="cd00464">
    <property type="entry name" value="SK"/>
    <property type="match status" value="1"/>
</dbReference>
<keyword evidence="9 11" id="KW-0057">Aromatic amino acid biosynthesis</keyword>
<feature type="binding site" evidence="11">
    <location>
        <begin position="16"/>
        <end position="21"/>
    </location>
    <ligand>
        <name>ATP</name>
        <dbReference type="ChEBI" id="CHEBI:30616"/>
    </ligand>
</feature>
<dbReference type="GO" id="GO:0008652">
    <property type="term" value="P:amino acid biosynthetic process"/>
    <property type="evidence" value="ECO:0007669"/>
    <property type="project" value="UniProtKB-KW"/>
</dbReference>
<dbReference type="GO" id="GO:0009073">
    <property type="term" value="P:aromatic amino acid family biosynthetic process"/>
    <property type="evidence" value="ECO:0007669"/>
    <property type="project" value="UniProtKB-KW"/>
</dbReference>
<proteinExistence type="inferred from homology"/>
<dbReference type="GO" id="GO:0004765">
    <property type="term" value="F:shikimate kinase activity"/>
    <property type="evidence" value="ECO:0007669"/>
    <property type="project" value="UniProtKB-UniRule"/>
</dbReference>
<evidence type="ECO:0000256" key="10">
    <source>
        <dbReference type="ARBA" id="ARBA00048567"/>
    </source>
</evidence>
<evidence type="ECO:0000256" key="6">
    <source>
        <dbReference type="ARBA" id="ARBA00022741"/>
    </source>
</evidence>
<dbReference type="Pfam" id="PF01202">
    <property type="entry name" value="SKI"/>
    <property type="match status" value="1"/>
</dbReference>
<feature type="binding site" evidence="11">
    <location>
        <position position="38"/>
    </location>
    <ligand>
        <name>substrate</name>
    </ligand>
</feature>
<gene>
    <name evidence="11 12" type="primary">aroK</name>
    <name evidence="12" type="ORF">MAE01_12210</name>
</gene>
<evidence type="ECO:0000256" key="2">
    <source>
        <dbReference type="ARBA" id="ARBA00006997"/>
    </source>
</evidence>
<evidence type="ECO:0000256" key="9">
    <source>
        <dbReference type="ARBA" id="ARBA00023141"/>
    </source>
</evidence>
<keyword evidence="6 11" id="KW-0547">Nucleotide-binding</keyword>
<evidence type="ECO:0000313" key="12">
    <source>
        <dbReference type="EMBL" id="GEK86045.1"/>
    </source>
</evidence>
<comment type="catalytic activity">
    <reaction evidence="10 11">
        <text>shikimate + ATP = 3-phosphoshikimate + ADP + H(+)</text>
        <dbReference type="Rhea" id="RHEA:13121"/>
        <dbReference type="ChEBI" id="CHEBI:15378"/>
        <dbReference type="ChEBI" id="CHEBI:30616"/>
        <dbReference type="ChEBI" id="CHEBI:36208"/>
        <dbReference type="ChEBI" id="CHEBI:145989"/>
        <dbReference type="ChEBI" id="CHEBI:456216"/>
        <dbReference type="EC" id="2.7.1.71"/>
    </reaction>
</comment>
<organism evidence="12 13">
    <name type="scientific">Microbacterium aerolatum</name>
    <dbReference type="NCBI Taxonomy" id="153731"/>
    <lineage>
        <taxon>Bacteria</taxon>
        <taxon>Bacillati</taxon>
        <taxon>Actinomycetota</taxon>
        <taxon>Actinomycetes</taxon>
        <taxon>Micrococcales</taxon>
        <taxon>Microbacteriaceae</taxon>
        <taxon>Microbacterium</taxon>
    </lineage>
</organism>
<dbReference type="AlphaFoldDB" id="A0A511ACZ9"/>
<dbReference type="InterPro" id="IPR023000">
    <property type="entry name" value="Shikimate_kinase_CS"/>
</dbReference>
<keyword evidence="4 11" id="KW-0028">Amino-acid biosynthesis</keyword>
<comment type="function">
    <text evidence="11">Catalyzes the specific phosphorylation of the 3-hydroxyl group of shikimic acid using ATP as a cosubstrate.</text>
</comment>
<dbReference type="PANTHER" id="PTHR21087">
    <property type="entry name" value="SHIKIMATE KINASE"/>
    <property type="match status" value="1"/>
</dbReference>
<dbReference type="GO" id="GO:0005524">
    <property type="term" value="F:ATP binding"/>
    <property type="evidence" value="ECO:0007669"/>
    <property type="project" value="UniProtKB-UniRule"/>
</dbReference>
<name>A0A511ACZ9_9MICO</name>